<comment type="caution">
    <text evidence="3">The sequence shown here is derived from an EMBL/GenBank/DDBJ whole genome shotgun (WGS) entry which is preliminary data.</text>
</comment>
<keyword evidence="2" id="KW-0472">Membrane</keyword>
<name>A0AAN8FAW5_TRICO</name>
<feature type="transmembrane region" description="Helical" evidence="2">
    <location>
        <begin position="64"/>
        <end position="83"/>
    </location>
</feature>
<reference evidence="3 4" key="1">
    <citation type="submission" date="2019-10" db="EMBL/GenBank/DDBJ databases">
        <title>Assembly and Annotation for the nematode Trichostrongylus colubriformis.</title>
        <authorList>
            <person name="Martin J."/>
        </authorList>
    </citation>
    <scope>NUCLEOTIDE SEQUENCE [LARGE SCALE GENOMIC DNA]</scope>
    <source>
        <strain evidence="3">G859</strain>
        <tissue evidence="3">Whole worm</tissue>
    </source>
</reference>
<feature type="region of interest" description="Disordered" evidence="1">
    <location>
        <begin position="1"/>
        <end position="24"/>
    </location>
</feature>
<keyword evidence="2" id="KW-1133">Transmembrane helix</keyword>
<evidence type="ECO:0000256" key="1">
    <source>
        <dbReference type="SAM" id="MobiDB-lite"/>
    </source>
</evidence>
<protein>
    <submittedName>
        <fullName evidence="3">Uncharacterized protein</fullName>
    </submittedName>
</protein>
<feature type="compositionally biased region" description="Polar residues" evidence="1">
    <location>
        <begin position="1"/>
        <end position="16"/>
    </location>
</feature>
<sequence>MSTEICQTSEDQAENTASLSSAESVESESIAILKDNVFYDEEEQMTLGKLTRSLMFRPMWKDRLSALSVMSSYILAFSTFARFCYFFDLHGCEFLSSFERFLSQTFWKGVTRL</sequence>
<accession>A0AAN8FAW5</accession>
<evidence type="ECO:0000256" key="2">
    <source>
        <dbReference type="SAM" id="Phobius"/>
    </source>
</evidence>
<dbReference type="Proteomes" id="UP001331761">
    <property type="component" value="Unassembled WGS sequence"/>
</dbReference>
<evidence type="ECO:0000313" key="4">
    <source>
        <dbReference type="Proteomes" id="UP001331761"/>
    </source>
</evidence>
<organism evidence="3 4">
    <name type="scientific">Trichostrongylus colubriformis</name>
    <name type="common">Black scour worm</name>
    <dbReference type="NCBI Taxonomy" id="6319"/>
    <lineage>
        <taxon>Eukaryota</taxon>
        <taxon>Metazoa</taxon>
        <taxon>Ecdysozoa</taxon>
        <taxon>Nematoda</taxon>
        <taxon>Chromadorea</taxon>
        <taxon>Rhabditida</taxon>
        <taxon>Rhabditina</taxon>
        <taxon>Rhabditomorpha</taxon>
        <taxon>Strongyloidea</taxon>
        <taxon>Trichostrongylidae</taxon>
        <taxon>Trichostrongylus</taxon>
    </lineage>
</organism>
<keyword evidence="4" id="KW-1185">Reference proteome</keyword>
<dbReference type="AlphaFoldDB" id="A0AAN8FAW5"/>
<keyword evidence="2" id="KW-0812">Transmembrane</keyword>
<proteinExistence type="predicted"/>
<dbReference type="EMBL" id="WIXE01012066">
    <property type="protein sequence ID" value="KAK5976281.1"/>
    <property type="molecule type" value="Genomic_DNA"/>
</dbReference>
<gene>
    <name evidence="3" type="ORF">GCK32_001927</name>
</gene>
<evidence type="ECO:0000313" key="3">
    <source>
        <dbReference type="EMBL" id="KAK5976281.1"/>
    </source>
</evidence>